<sequence length="1196" mass="134143">MDTVTNYKGKGTNRGWAQLPDELIRTIASHYLWDLSSSKYCPDTWNIRPFWQCRMVFTALRDVADMEKFMMICPQWSQAVEYHHFWEHAVAVIDPRDTYVMQSFVQPPNLNANRAALGGGGGGGALGGGAAAAGHQKLIKLSPYRHFRQLLTWSCLVCRINNPQTSTGIGGARHSSYNNWLGHCGLCREHNGGPDRPSARDRPDRGDTGTHRERSSFCGLCLREAQPFELSYGGYGYMQPGMGMGIGMGMAAVDLEKTRRNPLFYAGCMENEDETTFSGVDTTCRTCRSEWLWKRINSVHELRRARDKDREVRDREREWERERERIRNAGGDPRQLGPLPLNNKNHIRFEAWDWDHEARSSYESFIELGEGTIEELIGVVRDRWWLRTRTKLGGMLEQAVAAERFLNNETTLPPVTSKPSRSRSSRAKAQPRPQVQSQTQDVDANGGASLVESESDLQLIETEVAEDNTDEEEEEEEEEEDTELLQLTEDSGVRDLALSDWVRRRILDGFWVNPADQWYGNFRIPVAPQGLGQWQTDAGIIAIHPCPWSIESEEASDVSSSPTASTGDPDSTQIVQPQPIHHPLPSTIFSPIPPSFPLCEEAYRAFGKEIRTLLLPGMCNLVRRIVIECHLASLALARSPLRSRMPNRSASPIVVDAAARASRMTLDDVVKELRECEGVWWEGWDWGRFPHSGERDKEEERKDGRGHQHGREASDKSTSSGPGSSPSTDESSTPTSTTSHPNSTMTSPVLSTSTLGTTPSPPPIVTGSESSKKTSLVPSSRPDEVRPEDQVSLEEAQSKPSPITIPISPVLDPPKMLRPIPYIPVSIAHLPGYSLDAIKSVWREACAPLYHCRCKICLRAAEKANAAAAAAAGNGVAQNTGYAQQQPQQQARERERVNEREGDKGDTEHIERADAQGTGNQLVQIKLDEVETEVEVGQRGDGEELDYASEEVEYDYSEDGEKYEYEFEDEEQEEGNERGVQRGETADEGEEEDREAILKAYRRSRERDRYTRSRSPEVPPQRWTREKERERELRTPLPLNTQQTRPRKRSCDEVDGVGDTMHSGGDGIPKTPPKRMRKESPEPSSPVATTQTKGLTLHPTPSPTRKRGSEELELEDERGNESSYEKNSIRGVVGSDGDVPSSPEERRHKRFKTSSEEEDGDVEVESTPPRSLTAESERCESVTPEERERRAVEVNV</sequence>
<feature type="region of interest" description="Disordered" evidence="1">
    <location>
        <begin position="879"/>
        <end position="1196"/>
    </location>
</feature>
<feature type="compositionally biased region" description="Acidic residues" evidence="1">
    <location>
        <begin position="943"/>
        <end position="958"/>
    </location>
</feature>
<feature type="compositionally biased region" description="Basic and acidic residues" evidence="1">
    <location>
        <begin position="975"/>
        <end position="985"/>
    </location>
</feature>
<dbReference type="OrthoDB" id="3158970at2759"/>
<feature type="region of interest" description="Disordered" evidence="1">
    <location>
        <begin position="410"/>
        <end position="444"/>
    </location>
</feature>
<feature type="region of interest" description="Disordered" evidence="1">
    <location>
        <begin position="465"/>
        <end position="488"/>
    </location>
</feature>
<feature type="compositionally biased region" description="Basic and acidic residues" evidence="1">
    <location>
        <begin position="1175"/>
        <end position="1196"/>
    </location>
</feature>
<feature type="region of interest" description="Disordered" evidence="1">
    <location>
        <begin position="691"/>
        <end position="807"/>
    </location>
</feature>
<feature type="compositionally biased region" description="Basic and acidic residues" evidence="1">
    <location>
        <begin position="691"/>
        <end position="715"/>
    </location>
</feature>
<organism evidence="2 3">
    <name type="scientific">Dendrothele bispora (strain CBS 962.96)</name>
    <dbReference type="NCBI Taxonomy" id="1314807"/>
    <lineage>
        <taxon>Eukaryota</taxon>
        <taxon>Fungi</taxon>
        <taxon>Dikarya</taxon>
        <taxon>Basidiomycota</taxon>
        <taxon>Agaricomycotina</taxon>
        <taxon>Agaricomycetes</taxon>
        <taxon>Agaricomycetidae</taxon>
        <taxon>Agaricales</taxon>
        <taxon>Agaricales incertae sedis</taxon>
        <taxon>Dendrothele</taxon>
    </lineage>
</organism>
<feature type="compositionally biased region" description="Polar residues" evidence="1">
    <location>
        <begin position="557"/>
        <end position="576"/>
    </location>
</feature>
<reference evidence="2 3" key="1">
    <citation type="journal article" date="2019" name="Nat. Ecol. Evol.">
        <title>Megaphylogeny resolves global patterns of mushroom evolution.</title>
        <authorList>
            <person name="Varga T."/>
            <person name="Krizsan K."/>
            <person name="Foldi C."/>
            <person name="Dima B."/>
            <person name="Sanchez-Garcia M."/>
            <person name="Sanchez-Ramirez S."/>
            <person name="Szollosi G.J."/>
            <person name="Szarkandi J.G."/>
            <person name="Papp V."/>
            <person name="Albert L."/>
            <person name="Andreopoulos W."/>
            <person name="Angelini C."/>
            <person name="Antonin V."/>
            <person name="Barry K.W."/>
            <person name="Bougher N.L."/>
            <person name="Buchanan P."/>
            <person name="Buyck B."/>
            <person name="Bense V."/>
            <person name="Catcheside P."/>
            <person name="Chovatia M."/>
            <person name="Cooper J."/>
            <person name="Damon W."/>
            <person name="Desjardin D."/>
            <person name="Finy P."/>
            <person name="Geml J."/>
            <person name="Haridas S."/>
            <person name="Hughes K."/>
            <person name="Justo A."/>
            <person name="Karasinski D."/>
            <person name="Kautmanova I."/>
            <person name="Kiss B."/>
            <person name="Kocsube S."/>
            <person name="Kotiranta H."/>
            <person name="LaButti K.M."/>
            <person name="Lechner B.E."/>
            <person name="Liimatainen K."/>
            <person name="Lipzen A."/>
            <person name="Lukacs Z."/>
            <person name="Mihaltcheva S."/>
            <person name="Morgado L.N."/>
            <person name="Niskanen T."/>
            <person name="Noordeloos M.E."/>
            <person name="Ohm R.A."/>
            <person name="Ortiz-Santana B."/>
            <person name="Ovrebo C."/>
            <person name="Racz N."/>
            <person name="Riley R."/>
            <person name="Savchenko A."/>
            <person name="Shiryaev A."/>
            <person name="Soop K."/>
            <person name="Spirin V."/>
            <person name="Szebenyi C."/>
            <person name="Tomsovsky M."/>
            <person name="Tulloss R.E."/>
            <person name="Uehling J."/>
            <person name="Grigoriev I.V."/>
            <person name="Vagvolgyi C."/>
            <person name="Papp T."/>
            <person name="Martin F.M."/>
            <person name="Miettinen O."/>
            <person name="Hibbett D.S."/>
            <person name="Nagy L.G."/>
        </authorList>
    </citation>
    <scope>NUCLEOTIDE SEQUENCE [LARGE SCALE GENOMIC DNA]</scope>
    <source>
        <strain evidence="2 3">CBS 962.96</strain>
    </source>
</reference>
<feature type="compositionally biased region" description="Polar residues" evidence="1">
    <location>
        <begin position="767"/>
        <end position="778"/>
    </location>
</feature>
<feature type="compositionally biased region" description="Basic and acidic residues" evidence="1">
    <location>
        <begin position="891"/>
        <end position="914"/>
    </location>
</feature>
<dbReference type="AlphaFoldDB" id="A0A4S8LXI7"/>
<feature type="region of interest" description="Disordered" evidence="1">
    <location>
        <begin position="552"/>
        <end position="578"/>
    </location>
</feature>
<protein>
    <submittedName>
        <fullName evidence="2">Uncharacterized protein</fullName>
    </submittedName>
</protein>
<feature type="compositionally biased region" description="Acidic residues" evidence="1">
    <location>
        <begin position="465"/>
        <end position="483"/>
    </location>
</feature>
<gene>
    <name evidence="2" type="ORF">K435DRAFT_966852</name>
</gene>
<accession>A0A4S8LXI7</accession>
<keyword evidence="3" id="KW-1185">Reference proteome</keyword>
<feature type="compositionally biased region" description="Basic and acidic residues" evidence="1">
    <location>
        <begin position="1003"/>
        <end position="1015"/>
    </location>
</feature>
<feature type="region of interest" description="Disordered" evidence="1">
    <location>
        <begin position="192"/>
        <end position="213"/>
    </location>
</feature>
<evidence type="ECO:0000256" key="1">
    <source>
        <dbReference type="SAM" id="MobiDB-lite"/>
    </source>
</evidence>
<evidence type="ECO:0000313" key="2">
    <source>
        <dbReference type="EMBL" id="THU94416.1"/>
    </source>
</evidence>
<proteinExistence type="predicted"/>
<dbReference type="EMBL" id="ML179224">
    <property type="protein sequence ID" value="THU94416.1"/>
    <property type="molecule type" value="Genomic_DNA"/>
</dbReference>
<name>A0A4S8LXI7_DENBC</name>
<feature type="compositionally biased region" description="Basic and acidic residues" evidence="1">
    <location>
        <begin position="1117"/>
        <end position="1128"/>
    </location>
</feature>
<evidence type="ECO:0000313" key="3">
    <source>
        <dbReference type="Proteomes" id="UP000297245"/>
    </source>
</evidence>
<feature type="compositionally biased region" description="Low complexity" evidence="1">
    <location>
        <begin position="798"/>
        <end position="807"/>
    </location>
</feature>
<feature type="compositionally biased region" description="Low complexity" evidence="1">
    <location>
        <begin position="717"/>
        <end position="758"/>
    </location>
</feature>
<feature type="compositionally biased region" description="Basic and acidic residues" evidence="1">
    <location>
        <begin position="1023"/>
        <end position="1034"/>
    </location>
</feature>
<dbReference type="Proteomes" id="UP000297245">
    <property type="component" value="Unassembled WGS sequence"/>
</dbReference>